<proteinExistence type="predicted"/>
<evidence type="ECO:0000313" key="1">
    <source>
        <dbReference type="EMBL" id="CAH2237498.1"/>
    </source>
</evidence>
<name>A0A8S4RJK9_9NEOP</name>
<dbReference type="OrthoDB" id="6588253at2759"/>
<protein>
    <submittedName>
        <fullName evidence="1">Jg12831 protein</fullName>
    </submittedName>
</protein>
<gene>
    <name evidence="1" type="primary">jg12831</name>
    <name evidence="1" type="ORF">PAEG_LOCUS14782</name>
</gene>
<accession>A0A8S4RJK9</accession>
<comment type="caution">
    <text evidence="1">The sequence shown here is derived from an EMBL/GenBank/DDBJ whole genome shotgun (WGS) entry which is preliminary data.</text>
</comment>
<keyword evidence="2" id="KW-1185">Reference proteome</keyword>
<dbReference type="Proteomes" id="UP000838756">
    <property type="component" value="Unassembled WGS sequence"/>
</dbReference>
<dbReference type="EMBL" id="CAKXAJ010025271">
    <property type="protein sequence ID" value="CAH2237498.1"/>
    <property type="molecule type" value="Genomic_DNA"/>
</dbReference>
<reference evidence="1" key="1">
    <citation type="submission" date="2022-03" db="EMBL/GenBank/DDBJ databases">
        <authorList>
            <person name="Lindestad O."/>
        </authorList>
    </citation>
    <scope>NUCLEOTIDE SEQUENCE</scope>
</reference>
<organism evidence="1 2">
    <name type="scientific">Pararge aegeria aegeria</name>
    <dbReference type="NCBI Taxonomy" id="348720"/>
    <lineage>
        <taxon>Eukaryota</taxon>
        <taxon>Metazoa</taxon>
        <taxon>Ecdysozoa</taxon>
        <taxon>Arthropoda</taxon>
        <taxon>Hexapoda</taxon>
        <taxon>Insecta</taxon>
        <taxon>Pterygota</taxon>
        <taxon>Neoptera</taxon>
        <taxon>Endopterygota</taxon>
        <taxon>Lepidoptera</taxon>
        <taxon>Glossata</taxon>
        <taxon>Ditrysia</taxon>
        <taxon>Papilionoidea</taxon>
        <taxon>Nymphalidae</taxon>
        <taxon>Satyrinae</taxon>
        <taxon>Satyrini</taxon>
        <taxon>Parargina</taxon>
        <taxon>Pararge</taxon>
    </lineage>
</organism>
<evidence type="ECO:0000313" key="2">
    <source>
        <dbReference type="Proteomes" id="UP000838756"/>
    </source>
</evidence>
<sequence length="873" mass="101763">MEFTPALSAFQGIVITVDSLYSFSKLKERGGNEEKIDYVVDSLRNFLQKERYILEDRVSDENTQILRKFALYICLNSDLPILEELVDLDGIAFLIWTIPNVSKCLMCEIFWKLNMDKFIYEIIVFTCPLLSLEVAEALLDHFKYFDPTECPQRLKLLSLGCYKMICRLFFFNLEGDEITRSFNNFHKCLKYFSEPPNSSKLERLSTDEEYKFIGKRLYEMLLLVSECFTYYISPQKFKSSDFQDLYNLSYRDGIVINEHLSVPISQCNNGDILQSINNCNKALLDKCKTLVMEVSVEIFCAWSEFEENGRNMQQTIGELCYNVHAELYNISGHAVVAMLQQISCKPLDLAEVINKSDTAIIMEKINKEDTESTQWIKALIYRDNLCEDSNLILQIVSHLEIFNEVECYKLFKIIYSYLKDNLKNKELLLLLAIKAFQRCTCCNKHEIVGEHYSNGMFNDNLQTTEFDNMITEIFNKLIISPEADLFDILIVFLQNPRKVFSKIFQLASENLHETDIMVKVMKCLEKYSKHYYKEETEPCIILVTKEIISYFLDNENKQKNFINFLKNLKLSDAIPGPKLLLLIIMPNLHSGLLNRNITQICIQCRLLRAAYRIDELKEYRAPTLAMLAQVLDTVRWKMNTYVPQAPSTLELVLQLQAALNTNDLTEKECAWLKSKLRNINPLNMYYFRLLWNPPGNTFVEVVSGMHIHKEMDMEHLSLWLSQTLSSTILQEWYHIWVSLCTVFGNIKILDIFHDALLLLCVAEKSNNTESTKACLMYCMKNFVATTRYKFFKMPLNDSQVTTVFDKFAIIGNVAKESDVEELATIFLPLFAYMAEKKENLSDDLPQILMRKFKHKTFTDIIRNLFITKRKSQN</sequence>
<dbReference type="AlphaFoldDB" id="A0A8S4RJK9"/>